<dbReference type="EMBL" id="LT630450">
    <property type="protein sequence ID" value="SFV72174.1"/>
    <property type="molecule type" value="Genomic_DNA"/>
</dbReference>
<evidence type="ECO:0000256" key="1">
    <source>
        <dbReference type="SAM" id="Phobius"/>
    </source>
</evidence>
<proteinExistence type="predicted"/>
<dbReference type="KEGG" id="dpg:DESPIGER_0281"/>
<reference evidence="3" key="1">
    <citation type="submission" date="2016-10" db="EMBL/GenBank/DDBJ databases">
        <authorList>
            <person name="Wegmann U."/>
        </authorList>
    </citation>
    <scope>NUCLEOTIDE SEQUENCE [LARGE SCALE GENOMIC DNA]</scope>
</reference>
<keyword evidence="1" id="KW-1133">Transmembrane helix</keyword>
<keyword evidence="3" id="KW-1185">Reference proteome</keyword>
<dbReference type="Proteomes" id="UP000186323">
    <property type="component" value="Chromosome I"/>
</dbReference>
<accession>A0A1K1LFG1</accession>
<organism evidence="2 3">
    <name type="scientific">Desulfovibrio piger</name>
    <dbReference type="NCBI Taxonomy" id="901"/>
    <lineage>
        <taxon>Bacteria</taxon>
        <taxon>Pseudomonadati</taxon>
        <taxon>Thermodesulfobacteriota</taxon>
        <taxon>Desulfovibrionia</taxon>
        <taxon>Desulfovibrionales</taxon>
        <taxon>Desulfovibrionaceae</taxon>
        <taxon>Desulfovibrio</taxon>
    </lineage>
</organism>
<name>A0A1K1LFG1_9BACT</name>
<sequence length="43" mass="5412">MVPRKNVELGLCWSGFLFFFFLFSFFFFFFFFFLFCWQVDGRP</sequence>
<protein>
    <submittedName>
        <fullName evidence="2">Uncharacterized protein</fullName>
    </submittedName>
</protein>
<gene>
    <name evidence="2" type="ORF">DESPIGER_0281</name>
</gene>
<evidence type="ECO:0000313" key="2">
    <source>
        <dbReference type="EMBL" id="SFV72174.1"/>
    </source>
</evidence>
<evidence type="ECO:0000313" key="3">
    <source>
        <dbReference type="Proteomes" id="UP000186323"/>
    </source>
</evidence>
<keyword evidence="1" id="KW-0472">Membrane</keyword>
<keyword evidence="1" id="KW-0812">Transmembrane</keyword>
<feature type="transmembrane region" description="Helical" evidence="1">
    <location>
        <begin position="16"/>
        <end position="37"/>
    </location>
</feature>
<dbReference type="AlphaFoldDB" id="A0A1K1LFG1"/>